<dbReference type="Proteomes" id="UP001527925">
    <property type="component" value="Unassembled WGS sequence"/>
</dbReference>
<accession>A0ABR4N7H5</accession>
<dbReference type="InterPro" id="IPR052050">
    <property type="entry name" value="SecEffector_AnkRepeat"/>
</dbReference>
<sequence>MGRRHNTLWDKLPAPVRSYIIDRAGPLTRFTTGELPEHKLKSLSLGDQEWLWRDVVELEWPGDLRRLPQRGQFDPMVALQHVKSRAMYDRLKAHGRGRIAAALPFVAVLRRFDDDLDFSRPQMLAHMAAQYDGESMMRTLVADMRVVAPAADLASLAACYGSLGVLRVLHAHAPVGSWGSRAIDTAVLHGHADVLLWLHRNRPDERCSPDCDDAAAFNGHLDVIRCLHTHGIIQLTTNAVEASTINNHLHIVKWIHAQPELGHLFTQAAADKAVRAGLDMMQWYFNNGLAKFSRTALDYLVEFPQMPSLVWLLGNVRTVDWDYRTAIHIARQRNSSDAVELLTKHMFATRACRRPPLASMRII</sequence>
<name>A0ABR4N7H5_9FUNG</name>
<dbReference type="Gene3D" id="1.25.40.20">
    <property type="entry name" value="Ankyrin repeat-containing domain"/>
    <property type="match status" value="1"/>
</dbReference>
<comment type="caution">
    <text evidence="1">The sequence shown here is derived from an EMBL/GenBank/DDBJ whole genome shotgun (WGS) entry which is preliminary data.</text>
</comment>
<organism evidence="1 2">
    <name type="scientific">Polyrhizophydium stewartii</name>
    <dbReference type="NCBI Taxonomy" id="2732419"/>
    <lineage>
        <taxon>Eukaryota</taxon>
        <taxon>Fungi</taxon>
        <taxon>Fungi incertae sedis</taxon>
        <taxon>Chytridiomycota</taxon>
        <taxon>Chytridiomycota incertae sedis</taxon>
        <taxon>Chytridiomycetes</taxon>
        <taxon>Rhizophydiales</taxon>
        <taxon>Rhizophydiales incertae sedis</taxon>
        <taxon>Polyrhizophydium</taxon>
    </lineage>
</organism>
<protein>
    <recommendedName>
        <fullName evidence="3">Ankyrin repeat protein</fullName>
    </recommendedName>
</protein>
<proteinExistence type="predicted"/>
<dbReference type="PANTHER" id="PTHR46586">
    <property type="entry name" value="ANKYRIN REPEAT-CONTAINING PROTEIN"/>
    <property type="match status" value="1"/>
</dbReference>
<dbReference type="EMBL" id="JADGIZ020000024">
    <property type="protein sequence ID" value="KAL2915471.1"/>
    <property type="molecule type" value="Genomic_DNA"/>
</dbReference>
<keyword evidence="2" id="KW-1185">Reference proteome</keyword>
<evidence type="ECO:0000313" key="2">
    <source>
        <dbReference type="Proteomes" id="UP001527925"/>
    </source>
</evidence>
<gene>
    <name evidence="1" type="ORF">HK105_205087</name>
</gene>
<evidence type="ECO:0000313" key="1">
    <source>
        <dbReference type="EMBL" id="KAL2915471.1"/>
    </source>
</evidence>
<dbReference type="PANTHER" id="PTHR46586:SF2">
    <property type="entry name" value="SWIM-TYPE DOMAIN-CONTAINING PROTEIN"/>
    <property type="match status" value="1"/>
</dbReference>
<reference evidence="1 2" key="1">
    <citation type="submission" date="2023-09" db="EMBL/GenBank/DDBJ databases">
        <title>Pangenome analysis of Batrachochytrium dendrobatidis and related Chytrids.</title>
        <authorList>
            <person name="Yacoub M.N."/>
            <person name="Stajich J.E."/>
            <person name="James T.Y."/>
        </authorList>
    </citation>
    <scope>NUCLEOTIDE SEQUENCE [LARGE SCALE GENOMIC DNA]</scope>
    <source>
        <strain evidence="1 2">JEL0888</strain>
    </source>
</reference>
<dbReference type="InterPro" id="IPR036770">
    <property type="entry name" value="Ankyrin_rpt-contain_sf"/>
</dbReference>
<dbReference type="SUPFAM" id="SSF48403">
    <property type="entry name" value="Ankyrin repeat"/>
    <property type="match status" value="1"/>
</dbReference>
<evidence type="ECO:0008006" key="3">
    <source>
        <dbReference type="Google" id="ProtNLM"/>
    </source>
</evidence>